<dbReference type="GO" id="GO:0006508">
    <property type="term" value="P:proteolysis"/>
    <property type="evidence" value="ECO:0007669"/>
    <property type="project" value="UniProtKB-KW"/>
</dbReference>
<comment type="similarity">
    <text evidence="1">Belongs to the peptidase C48 family.</text>
</comment>
<feature type="compositionally biased region" description="Basic and acidic residues" evidence="4">
    <location>
        <begin position="1"/>
        <end position="12"/>
    </location>
</feature>
<evidence type="ECO:0000256" key="1">
    <source>
        <dbReference type="ARBA" id="ARBA00005234"/>
    </source>
</evidence>
<evidence type="ECO:0000313" key="7">
    <source>
        <dbReference type="Proteomes" id="UP000059680"/>
    </source>
</evidence>
<feature type="region of interest" description="Disordered" evidence="4">
    <location>
        <begin position="134"/>
        <end position="154"/>
    </location>
</feature>
<dbReference type="Proteomes" id="UP000059680">
    <property type="component" value="Chromosome 3"/>
</dbReference>
<dbReference type="Gene3D" id="3.40.395.10">
    <property type="entry name" value="Adenoviral Proteinase, Chain A"/>
    <property type="match status" value="1"/>
</dbReference>
<organism evidence="6 7">
    <name type="scientific">Oryza sativa subsp. japonica</name>
    <name type="common">Rice</name>
    <dbReference type="NCBI Taxonomy" id="39947"/>
    <lineage>
        <taxon>Eukaryota</taxon>
        <taxon>Viridiplantae</taxon>
        <taxon>Streptophyta</taxon>
        <taxon>Embryophyta</taxon>
        <taxon>Tracheophyta</taxon>
        <taxon>Spermatophyta</taxon>
        <taxon>Magnoliopsida</taxon>
        <taxon>Liliopsida</taxon>
        <taxon>Poales</taxon>
        <taxon>Poaceae</taxon>
        <taxon>BOP clade</taxon>
        <taxon>Oryzoideae</taxon>
        <taxon>Oryzeae</taxon>
        <taxon>Oryzinae</taxon>
        <taxon>Oryza</taxon>
        <taxon>Oryza sativa</taxon>
    </lineage>
</organism>
<feature type="domain" description="Ubiquitin-like protease family profile" evidence="5">
    <location>
        <begin position="359"/>
        <end position="443"/>
    </location>
</feature>
<accession>A0A0N7KH75</accession>
<evidence type="ECO:0000313" key="6">
    <source>
        <dbReference type="EMBL" id="BAS84033.1"/>
    </source>
</evidence>
<dbReference type="FunCoup" id="A0A0N7KH75">
    <property type="interactions" value="6"/>
</dbReference>
<name>A0A0N7KH75_ORYSJ</name>
<dbReference type="InterPro" id="IPR038765">
    <property type="entry name" value="Papain-like_cys_pep_sf"/>
</dbReference>
<keyword evidence="7" id="KW-1185">Reference proteome</keyword>
<dbReference type="AlphaFoldDB" id="A0A0N7KH75"/>
<sequence length="509" mass="57527">MAGEQARIEDPRGLSSSRTVAEMVHQKRSKLDNCSQPISESDDINSESLPTKDDDYNCDSDDNSASHVNNSSSSFADMLKSSVGDLLPSDVQDKICHLLCNYFGKEDEIFEDKAKKLLIDVLLLLADCSSNYPTQPAAHENSGIEPDHEPVEENNDDVNQAVQKNNNFTSSPKGNSKIVLDDDKLPIPNEEFNPVNKSTILNSSEEIKHINIDEIMTKMNKTGHVPINPPDETEKNSALTDSYQVIPDSYSPNPVLRNKITPRKLSQTFAAAVESPIICSDSPDKMYMVTLENSTSPNASLNENKENEKVCHIIKDSPDVFIGEKKFSKKCADIGNKTNMMYNKMNRILLDSQKQNFKTFASPERVLLCNMKNFNPSTSGTKPIHHDLRRDDLLKHPSRTDFSSVRKCFDGASKARPIQSCEMLFFPIFYKRHWFVFIVHLKDEIFDCGVFTLKYMELWGARVQLTNHFSQKDIQNIRIQYVNRLFFHPDNSVLGTGTKKLVIDFAQGN</sequence>
<dbReference type="InterPro" id="IPR003653">
    <property type="entry name" value="Peptidase_C48_C"/>
</dbReference>
<feature type="region of interest" description="Disordered" evidence="4">
    <location>
        <begin position="1"/>
        <end position="71"/>
    </location>
</feature>
<reference evidence="7" key="1">
    <citation type="journal article" date="2005" name="Nature">
        <title>The map-based sequence of the rice genome.</title>
        <authorList>
            <consortium name="International rice genome sequencing project (IRGSP)"/>
            <person name="Matsumoto T."/>
            <person name="Wu J."/>
            <person name="Kanamori H."/>
            <person name="Katayose Y."/>
            <person name="Fujisawa M."/>
            <person name="Namiki N."/>
            <person name="Mizuno H."/>
            <person name="Yamamoto K."/>
            <person name="Antonio B.A."/>
            <person name="Baba T."/>
            <person name="Sakata K."/>
            <person name="Nagamura Y."/>
            <person name="Aoki H."/>
            <person name="Arikawa K."/>
            <person name="Arita K."/>
            <person name="Bito T."/>
            <person name="Chiden Y."/>
            <person name="Fujitsuka N."/>
            <person name="Fukunaka R."/>
            <person name="Hamada M."/>
            <person name="Harada C."/>
            <person name="Hayashi A."/>
            <person name="Hijishita S."/>
            <person name="Honda M."/>
            <person name="Hosokawa S."/>
            <person name="Ichikawa Y."/>
            <person name="Idonuma A."/>
            <person name="Iijima M."/>
            <person name="Ikeda M."/>
            <person name="Ikeno M."/>
            <person name="Ito K."/>
            <person name="Ito S."/>
            <person name="Ito T."/>
            <person name="Ito Y."/>
            <person name="Ito Y."/>
            <person name="Iwabuchi A."/>
            <person name="Kamiya K."/>
            <person name="Karasawa W."/>
            <person name="Kurita K."/>
            <person name="Katagiri S."/>
            <person name="Kikuta A."/>
            <person name="Kobayashi H."/>
            <person name="Kobayashi N."/>
            <person name="Machita K."/>
            <person name="Maehara T."/>
            <person name="Masukawa M."/>
            <person name="Mizubayashi T."/>
            <person name="Mukai Y."/>
            <person name="Nagasaki H."/>
            <person name="Nagata Y."/>
            <person name="Naito S."/>
            <person name="Nakashima M."/>
            <person name="Nakama Y."/>
            <person name="Nakamichi Y."/>
            <person name="Nakamura M."/>
            <person name="Meguro A."/>
            <person name="Negishi M."/>
            <person name="Ohta I."/>
            <person name="Ohta T."/>
            <person name="Okamoto M."/>
            <person name="Ono N."/>
            <person name="Saji S."/>
            <person name="Sakaguchi M."/>
            <person name="Sakai K."/>
            <person name="Shibata M."/>
            <person name="Shimokawa T."/>
            <person name="Song J."/>
            <person name="Takazaki Y."/>
            <person name="Terasawa K."/>
            <person name="Tsugane M."/>
            <person name="Tsuji K."/>
            <person name="Ueda S."/>
            <person name="Waki K."/>
            <person name="Yamagata H."/>
            <person name="Yamamoto M."/>
            <person name="Yamamoto S."/>
            <person name="Yamane H."/>
            <person name="Yoshiki S."/>
            <person name="Yoshihara R."/>
            <person name="Yukawa K."/>
            <person name="Zhong H."/>
            <person name="Yano M."/>
            <person name="Yuan Q."/>
            <person name="Ouyang S."/>
            <person name="Liu J."/>
            <person name="Jones K.M."/>
            <person name="Gansberger K."/>
            <person name="Moffat K."/>
            <person name="Hill J."/>
            <person name="Bera J."/>
            <person name="Fadrosh D."/>
            <person name="Jin S."/>
            <person name="Johri S."/>
            <person name="Kim M."/>
            <person name="Overton L."/>
            <person name="Reardon M."/>
            <person name="Tsitrin T."/>
            <person name="Vuong H."/>
            <person name="Weaver B."/>
            <person name="Ciecko A."/>
            <person name="Tallon L."/>
            <person name="Jackson J."/>
            <person name="Pai G."/>
            <person name="Aken S.V."/>
            <person name="Utterback T."/>
            <person name="Reidmuller S."/>
            <person name="Feldblyum T."/>
            <person name="Hsiao J."/>
            <person name="Zismann V."/>
            <person name="Iobst S."/>
            <person name="de Vazeille A.R."/>
            <person name="Buell C.R."/>
            <person name="Ying K."/>
            <person name="Li Y."/>
            <person name="Lu T."/>
            <person name="Huang Y."/>
            <person name="Zhao Q."/>
            <person name="Feng Q."/>
            <person name="Zhang L."/>
            <person name="Zhu J."/>
            <person name="Weng Q."/>
            <person name="Mu J."/>
            <person name="Lu Y."/>
            <person name="Fan D."/>
            <person name="Liu Y."/>
            <person name="Guan J."/>
            <person name="Zhang Y."/>
            <person name="Yu S."/>
            <person name="Liu X."/>
            <person name="Zhang Y."/>
            <person name="Hong G."/>
            <person name="Han B."/>
            <person name="Choisne N."/>
            <person name="Demange N."/>
            <person name="Orjeda G."/>
            <person name="Samain S."/>
            <person name="Cattolico L."/>
            <person name="Pelletier E."/>
            <person name="Couloux A."/>
            <person name="Segurens B."/>
            <person name="Wincker P."/>
            <person name="D'Hont A."/>
            <person name="Scarpelli C."/>
            <person name="Weissenbach J."/>
            <person name="Salanoubat M."/>
            <person name="Quetier F."/>
            <person name="Yu Y."/>
            <person name="Kim H.R."/>
            <person name="Rambo T."/>
            <person name="Currie J."/>
            <person name="Collura K."/>
            <person name="Luo M."/>
            <person name="Yang T."/>
            <person name="Ammiraju J.S.S."/>
            <person name="Engler F."/>
            <person name="Soderlund C."/>
            <person name="Wing R.A."/>
            <person name="Palmer L.E."/>
            <person name="de la Bastide M."/>
            <person name="Spiegel L."/>
            <person name="Nascimento L."/>
            <person name="Zutavern T."/>
            <person name="O'Shaughnessy A."/>
            <person name="Dike S."/>
            <person name="Dedhia N."/>
            <person name="Preston R."/>
            <person name="Balija V."/>
            <person name="McCombie W.R."/>
            <person name="Chow T."/>
            <person name="Chen H."/>
            <person name="Chung M."/>
            <person name="Chen C."/>
            <person name="Shaw J."/>
            <person name="Wu H."/>
            <person name="Hsiao K."/>
            <person name="Chao Y."/>
            <person name="Chu M."/>
            <person name="Cheng C."/>
            <person name="Hour A."/>
            <person name="Lee P."/>
            <person name="Lin S."/>
            <person name="Lin Y."/>
            <person name="Liou J."/>
            <person name="Liu S."/>
            <person name="Hsing Y."/>
            <person name="Raghuvanshi S."/>
            <person name="Mohanty A."/>
            <person name="Bharti A.K."/>
            <person name="Gaur A."/>
            <person name="Gupta V."/>
            <person name="Kumar D."/>
            <person name="Ravi V."/>
            <person name="Vij S."/>
            <person name="Kapur A."/>
            <person name="Khurana P."/>
            <person name="Khurana P."/>
            <person name="Khurana J.P."/>
            <person name="Tyagi A.K."/>
            <person name="Gaikwad K."/>
            <person name="Singh A."/>
            <person name="Dalal V."/>
            <person name="Srivastava S."/>
            <person name="Dixit A."/>
            <person name="Pal A.K."/>
            <person name="Ghazi I.A."/>
            <person name="Yadav M."/>
            <person name="Pandit A."/>
            <person name="Bhargava A."/>
            <person name="Sureshbabu K."/>
            <person name="Batra K."/>
            <person name="Sharma T.R."/>
            <person name="Mohapatra T."/>
            <person name="Singh N.K."/>
            <person name="Messing J."/>
            <person name="Nelson A.B."/>
            <person name="Fuks G."/>
            <person name="Kavchok S."/>
            <person name="Keizer G."/>
            <person name="Linton E."/>
            <person name="Llaca V."/>
            <person name="Song R."/>
            <person name="Tanyolac B."/>
            <person name="Young S."/>
            <person name="Ho-Il K."/>
            <person name="Hahn J.H."/>
            <person name="Sangsakoo G."/>
            <person name="Vanavichit A."/>
            <person name="de Mattos Luiz.A.T."/>
            <person name="Zimmer P.D."/>
            <person name="Malone G."/>
            <person name="Dellagostin O."/>
            <person name="de Oliveira A.C."/>
            <person name="Bevan M."/>
            <person name="Bancroft I."/>
            <person name="Minx P."/>
            <person name="Cordum H."/>
            <person name="Wilson R."/>
            <person name="Cheng Z."/>
            <person name="Jin W."/>
            <person name="Jiang J."/>
            <person name="Leong S.A."/>
            <person name="Iwama H."/>
            <person name="Gojobori T."/>
            <person name="Itoh T."/>
            <person name="Niimura Y."/>
            <person name="Fujii Y."/>
            <person name="Habara T."/>
            <person name="Sakai H."/>
            <person name="Sato Y."/>
            <person name="Wilson G."/>
            <person name="Kumar K."/>
            <person name="McCouch S."/>
            <person name="Juretic N."/>
            <person name="Hoen D."/>
            <person name="Wright S."/>
            <person name="Bruskiewich R."/>
            <person name="Bureau T."/>
            <person name="Miyao A."/>
            <person name="Hirochika H."/>
            <person name="Nishikawa T."/>
            <person name="Kadowaki K."/>
            <person name="Sugiura M."/>
            <person name="Burr B."/>
            <person name="Sasaki T."/>
        </authorList>
    </citation>
    <scope>NUCLEOTIDE SEQUENCE [LARGE SCALE GENOMIC DNA]</scope>
    <source>
        <strain evidence="7">cv. Nipponbare</strain>
    </source>
</reference>
<dbReference type="GO" id="GO:0005634">
    <property type="term" value="C:nucleus"/>
    <property type="evidence" value="ECO:0000318"/>
    <property type="project" value="GO_Central"/>
</dbReference>
<keyword evidence="3" id="KW-0378">Hydrolase</keyword>
<gene>
    <name evidence="6" type="ordered locus">Os03g0331200</name>
    <name evidence="6" type="ORF">OSNPB_030331200</name>
</gene>
<dbReference type="EMBL" id="AP014959">
    <property type="protein sequence ID" value="BAS84033.1"/>
    <property type="molecule type" value="Genomic_DNA"/>
</dbReference>
<dbReference type="Pfam" id="PF02902">
    <property type="entry name" value="Peptidase_C48"/>
    <property type="match status" value="1"/>
</dbReference>
<evidence type="ECO:0000256" key="3">
    <source>
        <dbReference type="ARBA" id="ARBA00022801"/>
    </source>
</evidence>
<evidence type="ECO:0000259" key="5">
    <source>
        <dbReference type="Pfam" id="PF02902"/>
    </source>
</evidence>
<dbReference type="GO" id="GO:0016929">
    <property type="term" value="F:deSUMOylase activity"/>
    <property type="evidence" value="ECO:0000318"/>
    <property type="project" value="GO_Central"/>
</dbReference>
<dbReference type="SUPFAM" id="SSF54001">
    <property type="entry name" value="Cysteine proteinases"/>
    <property type="match status" value="1"/>
</dbReference>
<keyword evidence="2" id="KW-0645">Protease</keyword>
<dbReference type="PaxDb" id="39947-A0A0N7KH75"/>
<proteinExistence type="inferred from homology"/>
<dbReference type="InParanoid" id="A0A0N7KH75"/>
<dbReference type="GO" id="GO:0016926">
    <property type="term" value="P:protein desumoylation"/>
    <property type="evidence" value="ECO:0000318"/>
    <property type="project" value="GO_Central"/>
</dbReference>
<dbReference type="STRING" id="39947.A0A0N7KH75"/>
<evidence type="ECO:0000256" key="4">
    <source>
        <dbReference type="SAM" id="MobiDB-lite"/>
    </source>
</evidence>
<reference evidence="6 7" key="3">
    <citation type="journal article" date="2013" name="Rice">
        <title>Improvement of the Oryza sativa Nipponbare reference genome using next generation sequence and optical map data.</title>
        <authorList>
            <person name="Kawahara Y."/>
            <person name="de la Bastide M."/>
            <person name="Hamilton J.P."/>
            <person name="Kanamori H."/>
            <person name="McCombie W.R."/>
            <person name="Ouyang S."/>
            <person name="Schwartz D.C."/>
            <person name="Tanaka T."/>
            <person name="Wu J."/>
            <person name="Zhou S."/>
            <person name="Childs K.L."/>
            <person name="Davidson R.M."/>
            <person name="Lin H."/>
            <person name="Quesada-Ocampo L."/>
            <person name="Vaillancourt B."/>
            <person name="Sakai H."/>
            <person name="Lee S.S."/>
            <person name="Kim J."/>
            <person name="Numa H."/>
            <person name="Itoh T."/>
            <person name="Buell C.R."/>
            <person name="Matsumoto T."/>
        </authorList>
    </citation>
    <scope>NUCLEOTIDE SEQUENCE [LARGE SCALE GENOMIC DNA]</scope>
    <source>
        <strain evidence="7">cv. Nipponbare</strain>
    </source>
</reference>
<reference evidence="6 7" key="2">
    <citation type="journal article" date="2013" name="Plant Cell Physiol.">
        <title>Rice Annotation Project Database (RAP-DB): an integrative and interactive database for rice genomics.</title>
        <authorList>
            <person name="Sakai H."/>
            <person name="Lee S.S."/>
            <person name="Tanaka T."/>
            <person name="Numa H."/>
            <person name="Kim J."/>
            <person name="Kawahara Y."/>
            <person name="Wakimoto H."/>
            <person name="Yang C.C."/>
            <person name="Iwamoto M."/>
            <person name="Abe T."/>
            <person name="Yamada Y."/>
            <person name="Muto A."/>
            <person name="Inokuchi H."/>
            <person name="Ikemura T."/>
            <person name="Matsumoto T."/>
            <person name="Sasaki T."/>
            <person name="Itoh T."/>
        </authorList>
    </citation>
    <scope>NUCLEOTIDE SEQUENCE [LARGE SCALE GENOMIC DNA]</scope>
    <source>
        <strain evidence="7">cv. Nipponbare</strain>
    </source>
</reference>
<evidence type="ECO:0000256" key="2">
    <source>
        <dbReference type="ARBA" id="ARBA00022670"/>
    </source>
</evidence>
<protein>
    <submittedName>
        <fullName evidence="6">Os03g0331200 protein</fullName>
    </submittedName>
</protein>